<dbReference type="SUPFAM" id="SSF52540">
    <property type="entry name" value="P-loop containing nucleoside triphosphate hydrolases"/>
    <property type="match status" value="2"/>
</dbReference>
<dbReference type="RefSeq" id="WP_076477837.1">
    <property type="nucleotide sequence ID" value="NZ_FTNT01000003.1"/>
</dbReference>
<dbReference type="Pfam" id="PF00005">
    <property type="entry name" value="ABC_tran"/>
    <property type="match status" value="2"/>
</dbReference>
<evidence type="ECO:0000256" key="3">
    <source>
        <dbReference type="ARBA" id="ARBA00022741"/>
    </source>
</evidence>
<dbReference type="OrthoDB" id="7757085at2"/>
<evidence type="ECO:0000256" key="2">
    <source>
        <dbReference type="ARBA" id="ARBA00022737"/>
    </source>
</evidence>
<evidence type="ECO:0000313" key="6">
    <source>
        <dbReference type="EMBL" id="SIR88396.1"/>
    </source>
</evidence>
<dbReference type="PANTHER" id="PTHR43790">
    <property type="entry name" value="CARBOHYDRATE TRANSPORT ATP-BINDING PROTEIN MG119-RELATED"/>
    <property type="match status" value="1"/>
</dbReference>
<dbReference type="PANTHER" id="PTHR43790:SF9">
    <property type="entry name" value="GALACTOFURANOSE TRANSPORTER ATP-BINDING PROTEIN YTFR"/>
    <property type="match status" value="1"/>
</dbReference>
<sequence>MPTVAMHEITKRFGAVLANDAVSITVREGEILALVGENGAGKSTLMSILYGIHGPDSGHITLDGEPVVFESTADAIGSGLGMVFQHFQLFPGMSVAENVVYGSEPRHRFGVLRRRDSARQVEEIATRYGLQVPATAPVDDLPVGLLQRIEIVKALYRGAQTLILDEPTGVLTPQEARALFVVLRQLAAEGRSVILITHKLDEVVAVADQVVVLRDGRTVFRSPVSETTTRELARHMTGRELDLRPRRASTAPGAAVLTVGNARCGASDDRGALDDVSVEVRAGEIVGVAGVAGNGQETLAAVVAGHRQLRAGRVILDGVDVTRTYNHHRRRVGLAHIPEDRNRDGVARDADVATNLATGFHRSAPLAVRGILRPRAIRAHATDLIGHFGIKVGGPGVAVRTLSGGNTQKVVIARELTHAVPFLLAEQPTRGVDLGAIEFIYERLDRYRRNGGGILLVSSEISELLSLSDRILVMFAGRIAGELSAVEATPERIGALMSGTAATVDETCR</sequence>
<dbReference type="Proteomes" id="UP000186218">
    <property type="component" value="Unassembled WGS sequence"/>
</dbReference>
<dbReference type="InterPro" id="IPR003439">
    <property type="entry name" value="ABC_transporter-like_ATP-bd"/>
</dbReference>
<dbReference type="EMBL" id="FTNT01000003">
    <property type="protein sequence ID" value="SIR88396.1"/>
    <property type="molecule type" value="Genomic_DNA"/>
</dbReference>
<name>A0A1N7EJX2_9NOCA</name>
<dbReference type="CDD" id="cd03216">
    <property type="entry name" value="ABC_Carb_Monos_I"/>
    <property type="match status" value="1"/>
</dbReference>
<feature type="domain" description="ABC transporter" evidence="5">
    <location>
        <begin position="257"/>
        <end position="501"/>
    </location>
</feature>
<accession>A0A1N7EJX2</accession>
<keyword evidence="4 6" id="KW-0067">ATP-binding</keyword>
<keyword evidence="2" id="KW-0677">Repeat</keyword>
<dbReference type="GO" id="GO:0005524">
    <property type="term" value="F:ATP binding"/>
    <property type="evidence" value="ECO:0007669"/>
    <property type="project" value="UniProtKB-KW"/>
</dbReference>
<evidence type="ECO:0000313" key="7">
    <source>
        <dbReference type="Proteomes" id="UP000186218"/>
    </source>
</evidence>
<dbReference type="GO" id="GO:0016887">
    <property type="term" value="F:ATP hydrolysis activity"/>
    <property type="evidence" value="ECO:0007669"/>
    <property type="project" value="InterPro"/>
</dbReference>
<dbReference type="STRING" id="1344003.SAMN05445060_1389"/>
<keyword evidence="3" id="KW-0547">Nucleotide-binding</keyword>
<evidence type="ECO:0000256" key="4">
    <source>
        <dbReference type="ARBA" id="ARBA00022840"/>
    </source>
</evidence>
<keyword evidence="7" id="KW-1185">Reference proteome</keyword>
<dbReference type="InterPro" id="IPR027417">
    <property type="entry name" value="P-loop_NTPase"/>
</dbReference>
<dbReference type="PROSITE" id="PS50893">
    <property type="entry name" value="ABC_TRANSPORTER_2"/>
    <property type="match status" value="2"/>
</dbReference>
<organism evidence="6 7">
    <name type="scientific">Williamsia sterculiae</name>
    <dbReference type="NCBI Taxonomy" id="1344003"/>
    <lineage>
        <taxon>Bacteria</taxon>
        <taxon>Bacillati</taxon>
        <taxon>Actinomycetota</taxon>
        <taxon>Actinomycetes</taxon>
        <taxon>Mycobacteriales</taxon>
        <taxon>Nocardiaceae</taxon>
        <taxon>Williamsia</taxon>
    </lineage>
</organism>
<dbReference type="InterPro" id="IPR003593">
    <property type="entry name" value="AAA+_ATPase"/>
</dbReference>
<feature type="domain" description="ABC transporter" evidence="5">
    <location>
        <begin position="4"/>
        <end position="240"/>
    </location>
</feature>
<dbReference type="SMART" id="SM00382">
    <property type="entry name" value="AAA"/>
    <property type="match status" value="2"/>
</dbReference>
<dbReference type="CDD" id="cd03215">
    <property type="entry name" value="ABC_Carb_Monos_II"/>
    <property type="match status" value="1"/>
</dbReference>
<evidence type="ECO:0000259" key="5">
    <source>
        <dbReference type="PROSITE" id="PS50893"/>
    </source>
</evidence>
<reference evidence="6 7" key="1">
    <citation type="submission" date="2017-01" db="EMBL/GenBank/DDBJ databases">
        <authorList>
            <person name="Mah S.A."/>
            <person name="Swanson W.J."/>
            <person name="Moy G.W."/>
            <person name="Vacquier V.D."/>
        </authorList>
    </citation>
    <scope>NUCLEOTIDE SEQUENCE [LARGE SCALE GENOMIC DNA]</scope>
    <source>
        <strain evidence="6 7">CPCC 203464</strain>
    </source>
</reference>
<dbReference type="InterPro" id="IPR050107">
    <property type="entry name" value="ABC_carbohydrate_import_ATPase"/>
</dbReference>
<evidence type="ECO:0000256" key="1">
    <source>
        <dbReference type="ARBA" id="ARBA00022448"/>
    </source>
</evidence>
<dbReference type="Gene3D" id="3.40.50.300">
    <property type="entry name" value="P-loop containing nucleotide triphosphate hydrolases"/>
    <property type="match status" value="2"/>
</dbReference>
<dbReference type="AlphaFoldDB" id="A0A1N7EJX2"/>
<gene>
    <name evidence="6" type="ORF">SAMN05445060_1389</name>
</gene>
<proteinExistence type="predicted"/>
<protein>
    <submittedName>
        <fullName evidence="6">Nucleoside ABC transporter ATP-binding protein</fullName>
    </submittedName>
</protein>
<keyword evidence="1" id="KW-0813">Transport</keyword>